<feature type="domain" description="DinB-like" evidence="1">
    <location>
        <begin position="115"/>
        <end position="229"/>
    </location>
</feature>
<evidence type="ECO:0000313" key="2">
    <source>
        <dbReference type="EMBL" id="SMX54606.1"/>
    </source>
</evidence>
<accession>A0A1Y6K4W1</accession>
<dbReference type="InterPro" id="IPR034660">
    <property type="entry name" value="DinB/YfiT-like"/>
</dbReference>
<proteinExistence type="predicted"/>
<sequence length="237" mass="27854">MHIRIGIENNIEGRTLAWALDYPGCFAYGMDEAEALINLPRALLEYDYWIKNHTDDPWVNFTDMGMVVVEKYDTFRLGADYLPAPAGEGYEINAWFIDDWRPLSMVEIEQGLMIFRWQREELLAGLTTLPPQLLEKDFPNQRWTILGIAKHVANAELWYLQRMDLVNLTRQEFPTETTARLAHTANLIEQTFPQFADKTVVRGIEGEIWSYRKILRRTLWHQRDHIEHIKQLAFSET</sequence>
<dbReference type="Gene3D" id="1.20.120.450">
    <property type="entry name" value="dinb family like domain"/>
    <property type="match status" value="1"/>
</dbReference>
<dbReference type="AlphaFoldDB" id="A0A1Y6K4W1"/>
<name>A0A1Y6K4W1_9CHLR</name>
<organism evidence="2 3">
    <name type="scientific">Candidatus Brevifilum fermentans</name>
    <dbReference type="NCBI Taxonomy" id="1986204"/>
    <lineage>
        <taxon>Bacteria</taxon>
        <taxon>Bacillati</taxon>
        <taxon>Chloroflexota</taxon>
        <taxon>Anaerolineae</taxon>
        <taxon>Anaerolineales</taxon>
        <taxon>Anaerolineaceae</taxon>
        <taxon>Candidatus Brevifilum</taxon>
    </lineage>
</organism>
<gene>
    <name evidence="2" type="ORF">CFX1CAM_1541</name>
</gene>
<dbReference type="Pfam" id="PF12867">
    <property type="entry name" value="DinB_2"/>
    <property type="match status" value="1"/>
</dbReference>
<keyword evidence="3" id="KW-1185">Reference proteome</keyword>
<dbReference type="EMBL" id="LT859958">
    <property type="protein sequence ID" value="SMX54606.1"/>
    <property type="molecule type" value="Genomic_DNA"/>
</dbReference>
<reference evidence="3" key="1">
    <citation type="submission" date="2017-05" db="EMBL/GenBank/DDBJ databases">
        <authorList>
            <person name="Kirkegaard R."/>
            <person name="Mcilroy J S."/>
        </authorList>
    </citation>
    <scope>NUCLEOTIDE SEQUENCE [LARGE SCALE GENOMIC DNA]</scope>
</reference>
<evidence type="ECO:0000313" key="3">
    <source>
        <dbReference type="Proteomes" id="UP000195514"/>
    </source>
</evidence>
<dbReference type="InterPro" id="IPR024775">
    <property type="entry name" value="DinB-like"/>
</dbReference>
<protein>
    <recommendedName>
        <fullName evidence="1">DinB-like domain-containing protein</fullName>
    </recommendedName>
</protein>
<evidence type="ECO:0000259" key="1">
    <source>
        <dbReference type="Pfam" id="PF12867"/>
    </source>
</evidence>
<dbReference type="RefSeq" id="WP_087862435.1">
    <property type="nucleotide sequence ID" value="NZ_LT859958.1"/>
</dbReference>
<dbReference type="KEGG" id="abat:CFX1CAM_1541"/>
<dbReference type="Proteomes" id="UP000195514">
    <property type="component" value="Chromosome I"/>
</dbReference>
<dbReference type="OrthoDB" id="158368at2"/>
<dbReference type="SUPFAM" id="SSF109854">
    <property type="entry name" value="DinB/YfiT-like putative metalloenzymes"/>
    <property type="match status" value="1"/>
</dbReference>